<dbReference type="Proteomes" id="UP001219037">
    <property type="component" value="Chromosome"/>
</dbReference>
<dbReference type="RefSeq" id="WP_278157456.1">
    <property type="nucleotide sequence ID" value="NZ_CP121252.1"/>
</dbReference>
<organism evidence="1 2">
    <name type="scientific">Citricoccus muralis</name>
    <dbReference type="NCBI Taxonomy" id="169134"/>
    <lineage>
        <taxon>Bacteria</taxon>
        <taxon>Bacillati</taxon>
        <taxon>Actinomycetota</taxon>
        <taxon>Actinomycetes</taxon>
        <taxon>Micrococcales</taxon>
        <taxon>Micrococcaceae</taxon>
        <taxon>Citricoccus</taxon>
    </lineage>
</organism>
<accession>A0ABY8H5C4</accession>
<evidence type="ECO:0000313" key="1">
    <source>
        <dbReference type="EMBL" id="WFP16305.1"/>
    </source>
</evidence>
<proteinExistence type="predicted"/>
<evidence type="ECO:0008006" key="3">
    <source>
        <dbReference type="Google" id="ProtNLM"/>
    </source>
</evidence>
<sequence length="107" mass="10617">MPPVENLSLEDGELSTVAGRAGLIAADLESDGALVGVDGAVSTAMPGSRARTSYSQALTAVNEAVSALAEGVTETAGNAEFAEVDLLSQDQAGVTRLFPGVGTGPTP</sequence>
<gene>
    <name evidence="1" type="ORF">P8192_13120</name>
</gene>
<name>A0ABY8H5C4_9MICC</name>
<reference evidence="1 2" key="1">
    <citation type="submission" date="2023-04" db="EMBL/GenBank/DDBJ databases">
        <title>Funneling lignin-derived compounds into biodiesel using alkali-halophilic Citricoccus sp. P2.</title>
        <authorList>
            <person name="Luo C.-B."/>
        </authorList>
    </citation>
    <scope>NUCLEOTIDE SEQUENCE [LARGE SCALE GENOMIC DNA]</scope>
    <source>
        <strain evidence="1 2">P2</strain>
    </source>
</reference>
<protein>
    <recommendedName>
        <fullName evidence="3">Excreted virulence factor EspC (Type VII ESX diderm)</fullName>
    </recommendedName>
</protein>
<dbReference type="EMBL" id="CP121252">
    <property type="protein sequence ID" value="WFP16305.1"/>
    <property type="molecule type" value="Genomic_DNA"/>
</dbReference>
<evidence type="ECO:0000313" key="2">
    <source>
        <dbReference type="Proteomes" id="UP001219037"/>
    </source>
</evidence>
<keyword evidence="2" id="KW-1185">Reference proteome</keyword>